<dbReference type="AlphaFoldDB" id="A0A9W3X438"/>
<reference evidence="2 3" key="1">
    <citation type="submission" date="2016-04" db="EMBL/GenBank/DDBJ databases">
        <title>High quality genome of the nematocidal Bacillus thuringiensis MYBT18246.</title>
        <authorList>
            <person name="Hollensteiner J."/>
            <person name="Poehlein A."/>
            <person name="Sproeer C."/>
            <person name="Bunk B."/>
            <person name="Rosenstiel P."/>
            <person name="Schulenburg H."/>
            <person name="Liesegang H."/>
        </authorList>
    </citation>
    <scope>NUCLEOTIDE SEQUENCE [LARGE SCALE GENOMIC DNA]</scope>
    <source>
        <strain evidence="2 3">MYBT18246</strain>
        <plasmid evidence="2 3">p120510</plasmid>
    </source>
</reference>
<gene>
    <name evidence="2" type="ORF">BT246_66700</name>
</gene>
<name>A0A9W3X438_BACTU</name>
<keyword evidence="2" id="KW-0614">Plasmid</keyword>
<evidence type="ECO:0000313" key="3">
    <source>
        <dbReference type="Proteomes" id="UP000092743"/>
    </source>
</evidence>
<keyword evidence="1" id="KW-0472">Membrane</keyword>
<evidence type="ECO:0000256" key="1">
    <source>
        <dbReference type="SAM" id="Phobius"/>
    </source>
</evidence>
<sequence length="49" mass="5671">MGILKFTMRAVIKLLIFTITISFAIIKFVFLFMLVMFSLGAFASKMQKY</sequence>
<evidence type="ECO:0000313" key="2">
    <source>
        <dbReference type="EMBL" id="ANS51962.1"/>
    </source>
</evidence>
<organism evidence="2 3">
    <name type="scientific">Bacillus thuringiensis</name>
    <dbReference type="NCBI Taxonomy" id="1428"/>
    <lineage>
        <taxon>Bacteria</taxon>
        <taxon>Bacillati</taxon>
        <taxon>Bacillota</taxon>
        <taxon>Bacilli</taxon>
        <taxon>Bacillales</taxon>
        <taxon>Bacillaceae</taxon>
        <taxon>Bacillus</taxon>
        <taxon>Bacillus cereus group</taxon>
    </lineage>
</organism>
<feature type="transmembrane region" description="Helical" evidence="1">
    <location>
        <begin position="12"/>
        <end position="43"/>
    </location>
</feature>
<keyword evidence="1" id="KW-0812">Transmembrane</keyword>
<geneLocation type="plasmid" evidence="2 3">
    <name>p120510</name>
</geneLocation>
<dbReference type="Proteomes" id="UP000092743">
    <property type="component" value="Plasmid p120510"/>
</dbReference>
<dbReference type="EMBL" id="CP015353">
    <property type="protein sequence ID" value="ANS51962.1"/>
    <property type="molecule type" value="Genomic_DNA"/>
</dbReference>
<keyword evidence="1" id="KW-1133">Transmembrane helix</keyword>
<protein>
    <submittedName>
        <fullName evidence="2">Uncharacterized protein</fullName>
    </submittedName>
</protein>
<proteinExistence type="predicted"/>
<accession>A0A9W3X438</accession>